<reference evidence="12 13" key="1">
    <citation type="journal article" date="2019" name="Anaerobe">
        <title>Brachyspira catarrhinii sp. nov., an anaerobic intestinal spirochaete isolated from vervet monkeys may have been misidentified as Brachyspira aalborgi in previous studies.</title>
        <authorList>
            <person name="Phillips N.D."/>
            <person name="La T."/>
            <person name="Hampson D.J."/>
        </authorList>
    </citation>
    <scope>NUCLEOTIDE SEQUENCE [LARGE SCALE GENOMIC DNA]</scope>
    <source>
        <strain evidence="12 13">Z12</strain>
    </source>
</reference>
<feature type="transmembrane region" description="Helical" evidence="10">
    <location>
        <begin position="126"/>
        <end position="143"/>
    </location>
</feature>
<evidence type="ECO:0000313" key="13">
    <source>
        <dbReference type="Proteomes" id="UP000310168"/>
    </source>
</evidence>
<keyword evidence="13" id="KW-1185">Reference proteome</keyword>
<dbReference type="SUPFAM" id="SSF55008">
    <property type="entry name" value="HMA, heavy metal-associated domain"/>
    <property type="match status" value="1"/>
</dbReference>
<keyword evidence="7" id="KW-1278">Translocase</keyword>
<feature type="transmembrane region" description="Helical" evidence="10">
    <location>
        <begin position="687"/>
        <end position="709"/>
    </location>
</feature>
<feature type="transmembrane region" description="Helical" evidence="10">
    <location>
        <begin position="729"/>
        <end position="752"/>
    </location>
</feature>
<evidence type="ECO:0000256" key="8">
    <source>
        <dbReference type="ARBA" id="ARBA00022989"/>
    </source>
</evidence>
<dbReference type="NCBIfam" id="TIGR01511">
    <property type="entry name" value="ATPase-IB1_Cu"/>
    <property type="match status" value="1"/>
</dbReference>
<keyword evidence="9 10" id="KW-0472">Membrane</keyword>
<dbReference type="SFLD" id="SFLDF00027">
    <property type="entry name" value="p-type_atpase"/>
    <property type="match status" value="1"/>
</dbReference>
<dbReference type="InterPro" id="IPR059000">
    <property type="entry name" value="ATPase_P-type_domA"/>
</dbReference>
<proteinExistence type="inferred from homology"/>
<comment type="similarity">
    <text evidence="2 10">Belongs to the cation transport ATPase (P-type) (TC 3.A.3) family. Type IB subfamily.</text>
</comment>
<dbReference type="Pfam" id="PF00702">
    <property type="entry name" value="Hydrolase"/>
    <property type="match status" value="1"/>
</dbReference>
<name>A0ABY2TT73_9SPIR</name>
<dbReference type="InterPro" id="IPR008250">
    <property type="entry name" value="ATPase_P-typ_transduc_dom_A_sf"/>
</dbReference>
<dbReference type="PRINTS" id="PR00943">
    <property type="entry name" value="CUATPASE"/>
</dbReference>
<dbReference type="SUPFAM" id="SSF56784">
    <property type="entry name" value="HAD-like"/>
    <property type="match status" value="1"/>
</dbReference>
<evidence type="ECO:0000256" key="1">
    <source>
        <dbReference type="ARBA" id="ARBA00004127"/>
    </source>
</evidence>
<comment type="caution">
    <text evidence="12">The sequence shown here is derived from an EMBL/GenBank/DDBJ whole genome shotgun (WGS) entry which is preliminary data.</text>
</comment>
<dbReference type="SUPFAM" id="SSF81665">
    <property type="entry name" value="Calcium ATPase, transmembrane domain M"/>
    <property type="match status" value="1"/>
</dbReference>
<dbReference type="Pfam" id="PF00122">
    <property type="entry name" value="E1-E2_ATPase"/>
    <property type="match status" value="1"/>
</dbReference>
<organism evidence="12 13">
    <name type="scientific">Brachyspira catarrhinii</name>
    <dbReference type="NCBI Taxonomy" id="2528966"/>
    <lineage>
        <taxon>Bacteria</taxon>
        <taxon>Pseudomonadati</taxon>
        <taxon>Spirochaetota</taxon>
        <taxon>Spirochaetia</taxon>
        <taxon>Brachyspirales</taxon>
        <taxon>Brachyspiraceae</taxon>
        <taxon>Brachyspira</taxon>
    </lineage>
</organism>
<dbReference type="PROSITE" id="PS00154">
    <property type="entry name" value="ATPASE_E1_E2"/>
    <property type="match status" value="1"/>
</dbReference>
<dbReference type="CDD" id="cd00371">
    <property type="entry name" value="HMA"/>
    <property type="match status" value="1"/>
</dbReference>
<dbReference type="Gene3D" id="2.70.150.10">
    <property type="entry name" value="Calcium-transporting ATPase, cytoplasmic transduction domain A"/>
    <property type="match status" value="1"/>
</dbReference>
<feature type="transmembrane region" description="Helical" evidence="10">
    <location>
        <begin position="373"/>
        <end position="394"/>
    </location>
</feature>
<feature type="transmembrane region" description="Helical" evidence="10">
    <location>
        <begin position="192"/>
        <end position="211"/>
    </location>
</feature>
<evidence type="ECO:0000256" key="7">
    <source>
        <dbReference type="ARBA" id="ARBA00022967"/>
    </source>
</evidence>
<dbReference type="InterPro" id="IPR001757">
    <property type="entry name" value="P_typ_ATPase"/>
</dbReference>
<evidence type="ECO:0000256" key="2">
    <source>
        <dbReference type="ARBA" id="ARBA00006024"/>
    </source>
</evidence>
<keyword evidence="12" id="KW-0378">Hydrolase</keyword>
<dbReference type="InterPro" id="IPR036163">
    <property type="entry name" value="HMA_dom_sf"/>
</dbReference>
<feature type="domain" description="HMA" evidence="11">
    <location>
        <begin position="1"/>
        <end position="67"/>
    </location>
</feature>
<keyword evidence="5 10" id="KW-0547">Nucleotide-binding</keyword>
<gene>
    <name evidence="12" type="primary">cadA</name>
    <name evidence="12" type="ORF">EZH24_03405</name>
</gene>
<dbReference type="InterPro" id="IPR006121">
    <property type="entry name" value="HMA_dom"/>
</dbReference>
<keyword evidence="8 10" id="KW-1133">Transmembrane helix</keyword>
<dbReference type="SFLD" id="SFLDG00002">
    <property type="entry name" value="C1.7:_P-type_atpase_like"/>
    <property type="match status" value="1"/>
</dbReference>
<evidence type="ECO:0000256" key="6">
    <source>
        <dbReference type="ARBA" id="ARBA00022840"/>
    </source>
</evidence>
<dbReference type="CDD" id="cd02094">
    <property type="entry name" value="P-type_ATPase_Cu-like"/>
    <property type="match status" value="1"/>
</dbReference>
<dbReference type="SUPFAM" id="SSF81653">
    <property type="entry name" value="Calcium ATPase, transduction domain A"/>
    <property type="match status" value="1"/>
</dbReference>
<dbReference type="Gene3D" id="3.30.70.100">
    <property type="match status" value="1"/>
</dbReference>
<evidence type="ECO:0000256" key="10">
    <source>
        <dbReference type="RuleBase" id="RU362081"/>
    </source>
</evidence>
<feature type="transmembrane region" description="Helical" evidence="10">
    <location>
        <begin position="86"/>
        <end position="106"/>
    </location>
</feature>
<dbReference type="EMBL" id="SJDU01000053">
    <property type="protein sequence ID" value="TKZ35803.1"/>
    <property type="molecule type" value="Genomic_DNA"/>
</dbReference>
<sequence>MKMTLRIGGMHCAACSRAVERALKKTEGVESAAVNIATEKAVLVFDDKKLKYKDIVNTIVKAGYQVVGKEEDISEKKAKEIKEQKIRLIISAIFSIPLFYISMSPMIKFVKLPLPEILSHHSNPQIFSIVAIILCVPVMISGYKFYTLGFPALFRGSPNMDSLVAIGTTASFVYSVYSSILSFIGLNPHGDNLYYESAAVIITLVQFGKYLEARSKGKTGEAIKKLMGLQPKTARIIENGEEKEIKIEDLKVGNILIVRPGEKIPIDGEIIEGYSSVDESMLTGESIPIEKNIGDKVVGASINKTGTFKFKATKVGEDTALAQIIKLVEDAQGSKAPISHIADVVSSYFVPAVITIALISGIAWFIAIHNFVFSLTVFVSVLVIACPCALGLATPTAIMVGTGKGAELGILFKNAEALELSQKINAIMFDKTGTLTEGKPYLTDIISEDKSDKERLLLLTASAENGSEHPLGEAIVREAREKNINLLPIENFKALSGFGIDAIIDKKRILIGNKKLMEKENISVESFFNETEKLSKEGKTPMYVVEDGKFLGIIACADKLKKDSVDTINRLHKLNIKTVMITGDNKNTANAIANKTGIDIVLSEVLPEEKSNKVKKLQDKNYIVAMVGDGINDAPALTQANVGIAIGSGTDVAIESADIVLVKSKTKDVVTAIELSKATMRDIKQNLFWAFCYNVLGIPVAAGLLHIFRESLIDSVIGNFLVAIMGEDLLLNPIFAALAMSLSSVCVVTNALRLNFFKASKKWKR</sequence>
<dbReference type="EC" id="3.6.3.3" evidence="12"/>
<evidence type="ECO:0000259" key="11">
    <source>
        <dbReference type="PROSITE" id="PS50846"/>
    </source>
</evidence>
<evidence type="ECO:0000256" key="3">
    <source>
        <dbReference type="ARBA" id="ARBA00022692"/>
    </source>
</evidence>
<dbReference type="GO" id="GO:0016787">
    <property type="term" value="F:hydrolase activity"/>
    <property type="evidence" value="ECO:0007669"/>
    <property type="project" value="UniProtKB-KW"/>
</dbReference>
<dbReference type="PROSITE" id="PS50846">
    <property type="entry name" value="HMA_2"/>
    <property type="match status" value="1"/>
</dbReference>
<evidence type="ECO:0000256" key="5">
    <source>
        <dbReference type="ARBA" id="ARBA00022741"/>
    </source>
</evidence>
<feature type="transmembrane region" description="Helical" evidence="10">
    <location>
        <begin position="348"/>
        <end position="367"/>
    </location>
</feature>
<dbReference type="NCBIfam" id="TIGR01525">
    <property type="entry name" value="ATPase-IB_hvy"/>
    <property type="match status" value="1"/>
</dbReference>
<dbReference type="NCBIfam" id="TIGR01512">
    <property type="entry name" value="ATPase-IB2_Cd"/>
    <property type="match status" value="1"/>
</dbReference>
<dbReference type="PANTHER" id="PTHR43520">
    <property type="entry name" value="ATP7, ISOFORM B"/>
    <property type="match status" value="1"/>
</dbReference>
<dbReference type="InterPro" id="IPR023214">
    <property type="entry name" value="HAD_sf"/>
</dbReference>
<dbReference type="Pfam" id="PF00403">
    <property type="entry name" value="HMA"/>
    <property type="match status" value="1"/>
</dbReference>
<dbReference type="PRINTS" id="PR00119">
    <property type="entry name" value="CATATPASE"/>
</dbReference>
<dbReference type="InterPro" id="IPR044492">
    <property type="entry name" value="P_typ_ATPase_HD_dom"/>
</dbReference>
<dbReference type="Proteomes" id="UP000310168">
    <property type="component" value="Unassembled WGS sequence"/>
</dbReference>
<accession>A0ABY2TT73</accession>
<dbReference type="SFLD" id="SFLDS00003">
    <property type="entry name" value="Haloacid_Dehalogenase"/>
    <property type="match status" value="1"/>
</dbReference>
<keyword evidence="3 10" id="KW-0812">Transmembrane</keyword>
<evidence type="ECO:0000313" key="12">
    <source>
        <dbReference type="EMBL" id="TKZ35803.1"/>
    </source>
</evidence>
<comment type="subcellular location">
    <subcellularLocation>
        <location evidence="10">Cell membrane</location>
    </subcellularLocation>
    <subcellularLocation>
        <location evidence="1">Endomembrane system</location>
        <topology evidence="1">Multi-pass membrane protein</topology>
    </subcellularLocation>
</comment>
<keyword evidence="6 10" id="KW-0067">ATP-binding</keyword>
<feature type="transmembrane region" description="Helical" evidence="10">
    <location>
        <begin position="163"/>
        <end position="186"/>
    </location>
</feature>
<dbReference type="InterPro" id="IPR023298">
    <property type="entry name" value="ATPase_P-typ_TM_dom_sf"/>
</dbReference>
<dbReference type="InterPro" id="IPR018303">
    <property type="entry name" value="ATPase_P-typ_P_site"/>
</dbReference>
<evidence type="ECO:0000256" key="9">
    <source>
        <dbReference type="ARBA" id="ARBA00023136"/>
    </source>
</evidence>
<dbReference type="NCBIfam" id="TIGR01494">
    <property type="entry name" value="ATPase_P-type"/>
    <property type="match status" value="1"/>
</dbReference>
<dbReference type="RefSeq" id="WP_137997727.1">
    <property type="nucleotide sequence ID" value="NZ_SJDU01000053.1"/>
</dbReference>
<dbReference type="InterPro" id="IPR023299">
    <property type="entry name" value="ATPase_P-typ_cyto_dom_N"/>
</dbReference>
<dbReference type="Gene3D" id="3.40.1110.10">
    <property type="entry name" value="Calcium-transporting ATPase, cytoplasmic domain N"/>
    <property type="match status" value="1"/>
</dbReference>
<evidence type="ECO:0000256" key="4">
    <source>
        <dbReference type="ARBA" id="ARBA00022723"/>
    </source>
</evidence>
<dbReference type="Gene3D" id="3.40.50.1000">
    <property type="entry name" value="HAD superfamily/HAD-like"/>
    <property type="match status" value="1"/>
</dbReference>
<protein>
    <submittedName>
        <fullName evidence="12">Cadmium-translocating P-type ATPase</fullName>
        <ecNumber evidence="12">3.6.3.3</ecNumber>
    </submittedName>
</protein>
<keyword evidence="4 10" id="KW-0479">Metal-binding</keyword>
<dbReference type="PANTHER" id="PTHR43520:SF8">
    <property type="entry name" value="P-TYPE CU(+) TRANSPORTER"/>
    <property type="match status" value="1"/>
</dbReference>
<dbReference type="InterPro" id="IPR036412">
    <property type="entry name" value="HAD-like_sf"/>
</dbReference>
<keyword evidence="10" id="KW-1003">Cell membrane</keyword>
<dbReference type="InterPro" id="IPR027256">
    <property type="entry name" value="P-typ_ATPase_IB"/>
</dbReference>